<reference evidence="1" key="1">
    <citation type="submission" date="2022-11" db="EMBL/GenBank/DDBJ databases">
        <authorList>
            <person name="Petersen C."/>
        </authorList>
    </citation>
    <scope>NUCLEOTIDE SEQUENCE</scope>
    <source>
        <strain evidence="1">IBT 30069</strain>
    </source>
</reference>
<reference evidence="1" key="2">
    <citation type="journal article" date="2023" name="IMA Fungus">
        <title>Comparative genomic study of the Penicillium genus elucidates a diverse pangenome and 15 lateral gene transfer events.</title>
        <authorList>
            <person name="Petersen C."/>
            <person name="Sorensen T."/>
            <person name="Nielsen M.R."/>
            <person name="Sondergaard T.E."/>
            <person name="Sorensen J.L."/>
            <person name="Fitzpatrick D.A."/>
            <person name="Frisvad J.C."/>
            <person name="Nielsen K.L."/>
        </authorList>
    </citation>
    <scope>NUCLEOTIDE SEQUENCE</scope>
    <source>
        <strain evidence="1">IBT 30069</strain>
    </source>
</reference>
<evidence type="ECO:0000313" key="2">
    <source>
        <dbReference type="Proteomes" id="UP001149165"/>
    </source>
</evidence>
<organism evidence="1 2">
    <name type="scientific">Penicillium angulare</name>
    <dbReference type="NCBI Taxonomy" id="116970"/>
    <lineage>
        <taxon>Eukaryota</taxon>
        <taxon>Fungi</taxon>
        <taxon>Dikarya</taxon>
        <taxon>Ascomycota</taxon>
        <taxon>Pezizomycotina</taxon>
        <taxon>Eurotiomycetes</taxon>
        <taxon>Eurotiomycetidae</taxon>
        <taxon>Eurotiales</taxon>
        <taxon>Aspergillaceae</taxon>
        <taxon>Penicillium</taxon>
    </lineage>
</organism>
<dbReference type="AlphaFoldDB" id="A0A9W9EG58"/>
<protein>
    <submittedName>
        <fullName evidence="1">Uncharacterized protein</fullName>
    </submittedName>
</protein>
<accession>A0A9W9EG58</accession>
<name>A0A9W9EG58_9EURO</name>
<dbReference type="EMBL" id="JAPQKH010000011">
    <property type="protein sequence ID" value="KAJ5081146.1"/>
    <property type="molecule type" value="Genomic_DNA"/>
</dbReference>
<keyword evidence="2" id="KW-1185">Reference proteome</keyword>
<proteinExistence type="predicted"/>
<dbReference type="Proteomes" id="UP001149165">
    <property type="component" value="Unassembled WGS sequence"/>
</dbReference>
<sequence>MSGPHPQFSPACPCPIPYILHPAERVEQLKAFLQTDFGRAQRVNVEALIRLYENGELGPRQRGDPPIYLVEGRRVEKNPWEDESVPNNAMSWCETLEYQQLIQQHELQANII</sequence>
<dbReference type="OrthoDB" id="4199986at2759"/>
<gene>
    <name evidence="1" type="ORF">N7456_013384</name>
</gene>
<comment type="caution">
    <text evidence="1">The sequence shown here is derived from an EMBL/GenBank/DDBJ whole genome shotgun (WGS) entry which is preliminary data.</text>
</comment>
<evidence type="ECO:0000313" key="1">
    <source>
        <dbReference type="EMBL" id="KAJ5081146.1"/>
    </source>
</evidence>